<sequence length="289" mass="33688">MTCVIGMHRSGTSLTAQLCHELGWRVTGPEEFLRQGNRYNPQGYWETSDLVTINRRILYALGGDWHVAPHFRPQWEDAPELVPLKRQAQAFIQQIPTPQATWKDPRLTLTLPFWKPLIRDVRYIICIRNPLDVALSLYRRDHMTQERALTLWLLYTTQALFNTQQTRRLVVFYEDLTGSSAKAQLERLQAFLEKDGSSKMPLPVIHPELGHGQYGLSSSGAIAQISPLAHTMWTALLNWRKQDFALDHEVLELARSFQVPHTPWPTMQKYRLSFWMRLIKMQLWEGKRS</sequence>
<gene>
    <name evidence="1" type="ORF">SAMN00768000_1434</name>
</gene>
<organism evidence="1 2">
    <name type="scientific">Sulfobacillus thermosulfidooxidans (strain DSM 9293 / VKM B-1269 / AT-1)</name>
    <dbReference type="NCBI Taxonomy" id="929705"/>
    <lineage>
        <taxon>Bacteria</taxon>
        <taxon>Bacillati</taxon>
        <taxon>Bacillota</taxon>
        <taxon>Clostridia</taxon>
        <taxon>Eubacteriales</taxon>
        <taxon>Clostridiales Family XVII. Incertae Sedis</taxon>
        <taxon>Sulfobacillus</taxon>
    </lineage>
</organism>
<keyword evidence="1" id="KW-0808">Transferase</keyword>
<dbReference type="Proteomes" id="UP000192660">
    <property type="component" value="Unassembled WGS sequence"/>
</dbReference>
<keyword evidence="2" id="KW-1185">Reference proteome</keyword>
<dbReference type="SUPFAM" id="SSF52540">
    <property type="entry name" value="P-loop containing nucleoside triphosphate hydrolases"/>
    <property type="match status" value="1"/>
</dbReference>
<name>A0A1W1WCK1_SULTA</name>
<dbReference type="GO" id="GO:0016740">
    <property type="term" value="F:transferase activity"/>
    <property type="evidence" value="ECO:0007669"/>
    <property type="project" value="UniProtKB-KW"/>
</dbReference>
<dbReference type="Pfam" id="PF13469">
    <property type="entry name" value="Sulfotransfer_3"/>
    <property type="match status" value="1"/>
</dbReference>
<dbReference type="InterPro" id="IPR027417">
    <property type="entry name" value="P-loop_NTPase"/>
</dbReference>
<dbReference type="RefSeq" id="WP_139793493.1">
    <property type="nucleotide sequence ID" value="NZ_FWWY01000001.1"/>
</dbReference>
<dbReference type="AlphaFoldDB" id="A0A1W1WCK1"/>
<dbReference type="OrthoDB" id="9785185at2"/>
<evidence type="ECO:0000313" key="2">
    <source>
        <dbReference type="Proteomes" id="UP000192660"/>
    </source>
</evidence>
<dbReference type="Gene3D" id="3.40.50.300">
    <property type="entry name" value="P-loop containing nucleotide triphosphate hydrolases"/>
    <property type="match status" value="1"/>
</dbReference>
<proteinExistence type="predicted"/>
<accession>A0A1W1WCK1</accession>
<reference evidence="2" key="1">
    <citation type="submission" date="2017-04" db="EMBL/GenBank/DDBJ databases">
        <authorList>
            <person name="Varghese N."/>
            <person name="Submissions S."/>
        </authorList>
    </citation>
    <scope>NUCLEOTIDE SEQUENCE [LARGE SCALE GENOMIC DNA]</scope>
    <source>
        <strain evidence="2">DSM 9293</strain>
    </source>
</reference>
<dbReference type="EMBL" id="FWWY01000001">
    <property type="protein sequence ID" value="SMC04048.1"/>
    <property type="molecule type" value="Genomic_DNA"/>
</dbReference>
<protein>
    <submittedName>
        <fullName evidence="1">Sulfotransferase family protein</fullName>
    </submittedName>
</protein>
<evidence type="ECO:0000313" key="1">
    <source>
        <dbReference type="EMBL" id="SMC04048.1"/>
    </source>
</evidence>